<evidence type="ECO:0000313" key="1">
    <source>
        <dbReference type="EMBL" id="GAP64299.1"/>
    </source>
</evidence>
<gene>
    <name evidence="1" type="ORF">ARMA_2722</name>
</gene>
<evidence type="ECO:0000313" key="2">
    <source>
        <dbReference type="Proteomes" id="UP000037784"/>
    </source>
</evidence>
<keyword evidence="2" id="KW-1185">Reference proteome</keyword>
<dbReference type="EMBL" id="BBZA01000242">
    <property type="protein sequence ID" value="GAP64299.1"/>
    <property type="molecule type" value="Genomic_DNA"/>
</dbReference>
<dbReference type="Proteomes" id="UP000037784">
    <property type="component" value="Unassembled WGS sequence"/>
</dbReference>
<dbReference type="AlphaFoldDB" id="A0A0M8KBF7"/>
<accession>A0A0M8KBF7</accession>
<sequence length="43" mass="4688">MVAPVGSCIHHDYGSFVFLQKRIRGRCSPSGQTTAKPSMANDH</sequence>
<comment type="caution">
    <text evidence="1">The sequence shown here is derived from an EMBL/GenBank/DDBJ whole genome shotgun (WGS) entry which is preliminary data.</text>
</comment>
<dbReference type="InParanoid" id="A0A0M8KBF7"/>
<organism evidence="1 2">
    <name type="scientific">Ardenticatena maritima</name>
    <dbReference type="NCBI Taxonomy" id="872965"/>
    <lineage>
        <taxon>Bacteria</taxon>
        <taxon>Bacillati</taxon>
        <taxon>Chloroflexota</taxon>
        <taxon>Ardenticatenia</taxon>
        <taxon>Ardenticatenales</taxon>
        <taxon>Ardenticatenaceae</taxon>
        <taxon>Ardenticatena</taxon>
    </lineage>
</organism>
<reference evidence="1 2" key="1">
    <citation type="journal article" date="2015" name="Genome Announc.">
        <title>Draft Genome Sequence of a Heterotrophic Facultative Anaerobic Thermophilic Bacterium, Ardenticatena maritima Strain 110ST.</title>
        <authorList>
            <person name="Kawaichi S."/>
            <person name="Yoshida T."/>
            <person name="Sako Y."/>
            <person name="Nakamura R."/>
        </authorList>
    </citation>
    <scope>NUCLEOTIDE SEQUENCE [LARGE SCALE GENOMIC DNA]</scope>
    <source>
        <strain evidence="1 2">110S</strain>
    </source>
</reference>
<protein>
    <submittedName>
        <fullName evidence="1">Uncharacterized protein</fullName>
    </submittedName>
</protein>
<reference evidence="2" key="2">
    <citation type="submission" date="2015-08" db="EMBL/GenBank/DDBJ databases">
        <title>Draft Genome Sequence of a Heterotrophic Facultative Anaerobic Bacterium Ardenticatena maritima Strain 110S.</title>
        <authorList>
            <person name="Kawaichi S."/>
            <person name="Yoshida T."/>
            <person name="Sako Y."/>
            <person name="Nakamura R."/>
        </authorList>
    </citation>
    <scope>NUCLEOTIDE SEQUENCE [LARGE SCALE GENOMIC DNA]</scope>
    <source>
        <strain evidence="2">110S</strain>
    </source>
</reference>
<name>A0A0M8KBF7_9CHLR</name>
<proteinExistence type="predicted"/>